<keyword evidence="6" id="KW-0560">Oxidoreductase</keyword>
<keyword evidence="4" id="KW-0285">Flavoprotein</keyword>
<dbReference type="InterPro" id="IPR002938">
    <property type="entry name" value="FAD-bd"/>
</dbReference>
<dbReference type="InterPro" id="IPR036188">
    <property type="entry name" value="FAD/NAD-bd_sf"/>
</dbReference>
<dbReference type="Proteomes" id="UP000295361">
    <property type="component" value="Unassembled WGS sequence"/>
</dbReference>
<dbReference type="InParanoid" id="A0A4R6QJS3"/>
<dbReference type="InterPro" id="IPR010971">
    <property type="entry name" value="UbiH/COQ6"/>
</dbReference>
<dbReference type="PRINTS" id="PR00420">
    <property type="entry name" value="RNGMNOXGNASE"/>
</dbReference>
<dbReference type="GO" id="GO:0006744">
    <property type="term" value="P:ubiquinone biosynthetic process"/>
    <property type="evidence" value="ECO:0007669"/>
    <property type="project" value="UniProtKB-UniPathway"/>
</dbReference>
<reference evidence="9 10" key="1">
    <citation type="submission" date="2019-03" db="EMBL/GenBank/DDBJ databases">
        <title>Genomic Encyclopedia of Type Strains, Phase IV (KMG-IV): sequencing the most valuable type-strain genomes for metagenomic binning, comparative biology and taxonomic classification.</title>
        <authorList>
            <person name="Goeker M."/>
        </authorList>
    </citation>
    <scope>NUCLEOTIDE SEQUENCE [LARGE SCALE GENOMIC DNA]</scope>
    <source>
        <strain evidence="9 10">DSM 16998</strain>
    </source>
</reference>
<protein>
    <submittedName>
        <fullName evidence="9">Ubiquinone biosynthesis UbiH/UbiF/VisC/COQ6 family hydroxylase</fullName>
    </submittedName>
</protein>
<evidence type="ECO:0000256" key="3">
    <source>
        <dbReference type="ARBA" id="ARBA00005349"/>
    </source>
</evidence>
<dbReference type="SUPFAM" id="SSF51905">
    <property type="entry name" value="FAD/NAD(P)-binding domain"/>
    <property type="match status" value="1"/>
</dbReference>
<dbReference type="GO" id="GO:0016705">
    <property type="term" value="F:oxidoreductase activity, acting on paired donors, with incorporation or reduction of molecular oxygen"/>
    <property type="evidence" value="ECO:0007669"/>
    <property type="project" value="InterPro"/>
</dbReference>
<dbReference type="AlphaFoldDB" id="A0A4R6QJS3"/>
<dbReference type="NCBIfam" id="NF006593">
    <property type="entry name" value="PRK09126.1"/>
    <property type="match status" value="1"/>
</dbReference>
<dbReference type="GO" id="GO:0071949">
    <property type="term" value="F:FAD binding"/>
    <property type="evidence" value="ECO:0007669"/>
    <property type="project" value="InterPro"/>
</dbReference>
<name>A0A4R6QJS3_9BURK</name>
<comment type="caution">
    <text evidence="9">The sequence shown here is derived from an EMBL/GenBank/DDBJ whole genome shotgun (WGS) entry which is preliminary data.</text>
</comment>
<evidence type="ECO:0000313" key="10">
    <source>
        <dbReference type="Proteomes" id="UP000295361"/>
    </source>
</evidence>
<evidence type="ECO:0000313" key="9">
    <source>
        <dbReference type="EMBL" id="TDP63143.1"/>
    </source>
</evidence>
<dbReference type="GO" id="GO:0004497">
    <property type="term" value="F:monooxygenase activity"/>
    <property type="evidence" value="ECO:0007669"/>
    <property type="project" value="UniProtKB-KW"/>
</dbReference>
<evidence type="ECO:0000259" key="8">
    <source>
        <dbReference type="Pfam" id="PF01494"/>
    </source>
</evidence>
<evidence type="ECO:0000256" key="6">
    <source>
        <dbReference type="ARBA" id="ARBA00023002"/>
    </source>
</evidence>
<dbReference type="NCBIfam" id="TIGR01988">
    <property type="entry name" value="Ubi-OHases"/>
    <property type="match status" value="1"/>
</dbReference>
<keyword evidence="9" id="KW-0830">Ubiquinone</keyword>
<keyword evidence="7" id="KW-0503">Monooxygenase</keyword>
<dbReference type="EMBL" id="SNXS01000005">
    <property type="protein sequence ID" value="TDP63143.1"/>
    <property type="molecule type" value="Genomic_DNA"/>
</dbReference>
<evidence type="ECO:0000256" key="5">
    <source>
        <dbReference type="ARBA" id="ARBA00022827"/>
    </source>
</evidence>
<dbReference type="InterPro" id="IPR051205">
    <property type="entry name" value="UbiH/COQ6_monooxygenase"/>
</dbReference>
<comment type="cofactor">
    <cofactor evidence="1">
        <name>FAD</name>
        <dbReference type="ChEBI" id="CHEBI:57692"/>
    </cofactor>
</comment>
<dbReference type="FunCoup" id="A0A4R6QJS3">
    <property type="interactions" value="475"/>
</dbReference>
<proteinExistence type="inferred from homology"/>
<evidence type="ECO:0000256" key="1">
    <source>
        <dbReference type="ARBA" id="ARBA00001974"/>
    </source>
</evidence>
<sequence length="414" mass="44420">MPAMNMTAPTCHHDADVLIIGAGPAGLALACALADAGMTVQLLEQATRDSLESPADDGREIAMTHRARRVMETLGLWQQLPPAEIAPLREARVIDGGGPSMLRFEPEEASDAPLGWLVPNHRIRHAALKAATSRSAVRLLCEARVSALSIVTDRASVRLDDGREFSAALLVAADSRLSQSRRLAGIGAAMHDFGRSVVVGPVAHERDHQGIAWECFRYGNTLALLPMSGRHCSAVVTVPGDQAVEWLALSDAEFAARIAQQAEGRLGAVQATGPRQHYPLVGVYAHRFAAHRFALIGDAAVGMHPVTAHGWNFGLYGVEVLARELRAAHAAGRDLGALPALQAYEREHRRTTLPVYLGTNALVSLFSDERALPRRARQLLLTVAERVPPFSGLIKSAIRRQLTGVTQGLSGGRP</sequence>
<dbReference type="UniPathway" id="UPA00232"/>
<gene>
    <name evidence="9" type="ORF">DES47_105143</name>
</gene>
<comment type="pathway">
    <text evidence="2">Cofactor biosynthesis; ubiquinone biosynthesis.</text>
</comment>
<evidence type="ECO:0000256" key="2">
    <source>
        <dbReference type="ARBA" id="ARBA00004749"/>
    </source>
</evidence>
<organism evidence="9 10">
    <name type="scientific">Roseateles toxinivorans</name>
    <dbReference type="NCBI Taxonomy" id="270368"/>
    <lineage>
        <taxon>Bacteria</taxon>
        <taxon>Pseudomonadati</taxon>
        <taxon>Pseudomonadota</taxon>
        <taxon>Betaproteobacteria</taxon>
        <taxon>Burkholderiales</taxon>
        <taxon>Sphaerotilaceae</taxon>
        <taxon>Roseateles</taxon>
    </lineage>
</organism>
<comment type="similarity">
    <text evidence="3">Belongs to the UbiH/COQ6 family.</text>
</comment>
<accession>A0A4R6QJS3</accession>
<evidence type="ECO:0000256" key="7">
    <source>
        <dbReference type="ARBA" id="ARBA00023033"/>
    </source>
</evidence>
<keyword evidence="10" id="KW-1185">Reference proteome</keyword>
<evidence type="ECO:0000256" key="4">
    <source>
        <dbReference type="ARBA" id="ARBA00022630"/>
    </source>
</evidence>
<feature type="domain" description="FAD-binding" evidence="8">
    <location>
        <begin position="14"/>
        <end position="330"/>
    </location>
</feature>
<dbReference type="Gene3D" id="3.50.50.60">
    <property type="entry name" value="FAD/NAD(P)-binding domain"/>
    <property type="match status" value="2"/>
</dbReference>
<dbReference type="PANTHER" id="PTHR43876">
    <property type="entry name" value="UBIQUINONE BIOSYNTHESIS MONOOXYGENASE COQ6, MITOCHONDRIAL"/>
    <property type="match status" value="1"/>
</dbReference>
<keyword evidence="5" id="KW-0274">FAD</keyword>
<dbReference type="PANTHER" id="PTHR43876:SF25">
    <property type="entry name" value="MONOOXYGENASE NMA2164"/>
    <property type="match status" value="1"/>
</dbReference>
<dbReference type="Pfam" id="PF01494">
    <property type="entry name" value="FAD_binding_3"/>
    <property type="match status" value="1"/>
</dbReference>